<feature type="coiled-coil region" evidence="1">
    <location>
        <begin position="137"/>
        <end position="164"/>
    </location>
</feature>
<gene>
    <name evidence="3" type="ORF">B296_00037560</name>
</gene>
<evidence type="ECO:0000313" key="3">
    <source>
        <dbReference type="EMBL" id="RRT33669.1"/>
    </source>
</evidence>
<evidence type="ECO:0000256" key="1">
    <source>
        <dbReference type="SAM" id="Coils"/>
    </source>
</evidence>
<organism evidence="3 4">
    <name type="scientific">Ensete ventricosum</name>
    <name type="common">Abyssinian banana</name>
    <name type="synonym">Musa ensete</name>
    <dbReference type="NCBI Taxonomy" id="4639"/>
    <lineage>
        <taxon>Eukaryota</taxon>
        <taxon>Viridiplantae</taxon>
        <taxon>Streptophyta</taxon>
        <taxon>Embryophyta</taxon>
        <taxon>Tracheophyta</taxon>
        <taxon>Spermatophyta</taxon>
        <taxon>Magnoliopsida</taxon>
        <taxon>Liliopsida</taxon>
        <taxon>Zingiberales</taxon>
        <taxon>Musaceae</taxon>
        <taxon>Ensete</taxon>
    </lineage>
</organism>
<keyword evidence="1" id="KW-0175">Coiled coil</keyword>
<dbReference type="Proteomes" id="UP000287651">
    <property type="component" value="Unassembled WGS sequence"/>
</dbReference>
<dbReference type="AlphaFoldDB" id="A0A426X2G9"/>
<evidence type="ECO:0008006" key="5">
    <source>
        <dbReference type="Google" id="ProtNLM"/>
    </source>
</evidence>
<accession>A0A426X2G9</accession>
<reference evidence="3 4" key="1">
    <citation type="journal article" date="2014" name="Agronomy (Basel)">
        <title>A Draft Genome Sequence for Ensete ventricosum, the Drought-Tolerant Tree Against Hunger.</title>
        <authorList>
            <person name="Harrison J."/>
            <person name="Moore K.A."/>
            <person name="Paszkiewicz K."/>
            <person name="Jones T."/>
            <person name="Grant M."/>
            <person name="Ambacheew D."/>
            <person name="Muzemil S."/>
            <person name="Studholme D.J."/>
        </authorList>
    </citation>
    <scope>NUCLEOTIDE SEQUENCE [LARGE SCALE GENOMIC DNA]</scope>
</reference>
<protein>
    <recommendedName>
        <fullName evidence="5">Integrase zinc-binding domain-containing protein</fullName>
    </recommendedName>
</protein>
<feature type="compositionally biased region" description="Basic and acidic residues" evidence="2">
    <location>
        <begin position="57"/>
        <end position="74"/>
    </location>
</feature>
<dbReference type="EMBL" id="AMZH03028498">
    <property type="protein sequence ID" value="RRT33669.1"/>
    <property type="molecule type" value="Genomic_DNA"/>
</dbReference>
<proteinExistence type="predicted"/>
<dbReference type="PANTHER" id="PTHR48475:SF2">
    <property type="entry name" value="RIBONUCLEASE H"/>
    <property type="match status" value="1"/>
</dbReference>
<sequence length="233" mass="27119">MKSHSKRRNKRRYCRFHREYDHDTEECRDLQYQIEDLIWRGHLRRYVRDQSSLPDSRPPRDSSPRPKGSVEKQIDVIFGGPASGGDSSSARKVYARSEVGKRPTHDEDLDITFKSRGKETEAVLPPEVVFPTLRVQTHGEEASNQQLRKNLDLLEEKRANAHLRTLAYRRAVTKLYNRRVHPRLIKMGDLVLRKAEVNDPTRSRGKLAPNWECPYRVVEVVREGTYTLATMEG</sequence>
<dbReference type="PANTHER" id="PTHR48475">
    <property type="entry name" value="RIBONUCLEASE H"/>
    <property type="match status" value="1"/>
</dbReference>
<comment type="caution">
    <text evidence="3">The sequence shown here is derived from an EMBL/GenBank/DDBJ whole genome shotgun (WGS) entry which is preliminary data.</text>
</comment>
<feature type="region of interest" description="Disordered" evidence="2">
    <location>
        <begin position="49"/>
        <end position="114"/>
    </location>
</feature>
<evidence type="ECO:0000256" key="2">
    <source>
        <dbReference type="SAM" id="MobiDB-lite"/>
    </source>
</evidence>
<evidence type="ECO:0000313" key="4">
    <source>
        <dbReference type="Proteomes" id="UP000287651"/>
    </source>
</evidence>
<name>A0A426X2G9_ENSVE</name>
<feature type="compositionally biased region" description="Basic and acidic residues" evidence="2">
    <location>
        <begin position="98"/>
        <end position="114"/>
    </location>
</feature>